<evidence type="ECO:0000313" key="12">
    <source>
        <dbReference type="EMBL" id="THG37359.1"/>
    </source>
</evidence>
<dbReference type="Gene3D" id="3.40.50.740">
    <property type="match status" value="2"/>
</dbReference>
<protein>
    <submittedName>
        <fullName evidence="12">Molybdopterin dinucleotide-binding protein</fullName>
    </submittedName>
</protein>
<evidence type="ECO:0000256" key="8">
    <source>
        <dbReference type="ARBA" id="ARBA00023004"/>
    </source>
</evidence>
<comment type="cofactor">
    <cofactor evidence="1">
        <name>[4Fe-4S] cluster</name>
        <dbReference type="ChEBI" id="CHEBI:49883"/>
    </cofactor>
</comment>
<sequence>MGKLNLSRRAFAKLAAMTTAAAAVAGSVAPGVALAEDEEASTRGSEVKRIRSCCRGCGKMECGVWVTVENGRVVKTEGDQSSFQSSGNHCGKGQASIQAAYHPARIYHPMKRTNPKGEDPGWVRITWDEAMDTIGKKFTEIINEYGGQSIFNMCGTSRQWVYGPYCFYKWLFDTPNAHVASEICKGPRRLMGAITSVDGAPWMALRDGPRVYVQWGTAPENSNYDDSCRNLVDQMAAADVHICIDPRLSGSGKEADYWLNLRPGSDGALALCWQHIILKNDLVDWEFVKRWSNASFLVVEDMEPTGGRYYELFTPMVGSTADSPAPPADVAGTKLKTRLLKESDVVEGGSPRKFYAWNKNANNGQGGLVVWDVDTTQWEGCNHVAPTREQMEVVYEGTSQEGYLPPLSYNELVEAGIDLDMHESHEVTLLDGSKHVAKPVWAYLEESVAECTPEWCAEITGLDPALVEEACLVWATRPEGQNYGNGGIHLQLAPDQIGNCTQSVRAILHLMYITGNFDGPAGNRGLTRSPLDEQATGVPGSNMPQEVKAQLIGLGVIPVEGVEPDPTNLPDRIDVLDNMVGADRFPLLAYYNEWSDATHIWDAAINGNPYPLKGGINESGSFMNMSNANLAWEGLSKLDFWVDINMFHHPGTEMADILLPCQHWLELNNIRVSQGASGGIGLTQRAIEPPADTKFDYDINRLIFEAMEKEGNPNGAWTNIAGDAPGAYHHDDRLEDWFQNNSKSNPKVKWEHFEDFRQDFQENGWINAKVIEPDRWGTYRRFETGYMRMGKDACTGKLFTCDEQGEPANNFGCPTPTALVEFWPLIFETYCVDRANEIEPGRYDLIHEMMPHFDEPASGPGGGVVDMNEYPIILTTGRRIPVYFHSEHRQLPWCRELWPVPRLEMNPADAEELGLEQGDWAWIETEWGKVRQCVDLYHGIAKGWANAEHAWWFPELPAPTHGFTLSNIECIWDPKGQDTHISSHHMRGVPVKIYKATPENCPDGKVVPCAPEDGTEIIYDCTDPRLKEWLPNYEIREEA</sequence>
<dbReference type="AlphaFoldDB" id="A0A4S4G1J0"/>
<feature type="signal peptide" evidence="10">
    <location>
        <begin position="1"/>
        <end position="35"/>
    </location>
</feature>
<keyword evidence="9" id="KW-0411">Iron-sulfur</keyword>
<dbReference type="Pfam" id="PF00384">
    <property type="entry name" value="Molybdopterin"/>
    <property type="match status" value="2"/>
</dbReference>
<dbReference type="PROSITE" id="PS51318">
    <property type="entry name" value="TAT"/>
    <property type="match status" value="1"/>
</dbReference>
<dbReference type="InterPro" id="IPR006311">
    <property type="entry name" value="TAT_signal"/>
</dbReference>
<comment type="subcellular location">
    <subcellularLocation>
        <location evidence="2">Cell envelope</location>
    </subcellularLocation>
</comment>
<dbReference type="GO" id="GO:0043546">
    <property type="term" value="F:molybdopterin cofactor binding"/>
    <property type="evidence" value="ECO:0007669"/>
    <property type="project" value="InterPro"/>
</dbReference>
<dbReference type="GO" id="GO:0046872">
    <property type="term" value="F:metal ion binding"/>
    <property type="evidence" value="ECO:0007669"/>
    <property type="project" value="UniProtKB-KW"/>
</dbReference>
<dbReference type="RefSeq" id="WP_136434292.1">
    <property type="nucleotide sequence ID" value="NZ_SSTJ01000006.1"/>
</dbReference>
<dbReference type="GO" id="GO:0030313">
    <property type="term" value="C:cell envelope"/>
    <property type="evidence" value="ECO:0007669"/>
    <property type="project" value="UniProtKB-SubCell"/>
</dbReference>
<dbReference type="Pfam" id="PF04879">
    <property type="entry name" value="Molybdop_Fe4S4"/>
    <property type="match status" value="1"/>
</dbReference>
<evidence type="ECO:0000256" key="3">
    <source>
        <dbReference type="ARBA" id="ARBA00010312"/>
    </source>
</evidence>
<dbReference type="GO" id="GO:0018818">
    <property type="term" value="F:acetylene hydratase activity"/>
    <property type="evidence" value="ECO:0007669"/>
    <property type="project" value="InterPro"/>
</dbReference>
<feature type="domain" description="4Fe-4S Mo/W bis-MGD-type" evidence="11">
    <location>
        <begin position="47"/>
        <end position="102"/>
    </location>
</feature>
<dbReference type="InterPro" id="IPR009010">
    <property type="entry name" value="Asp_de-COase-like_dom_sf"/>
</dbReference>
<dbReference type="Gene3D" id="2.40.40.20">
    <property type="match status" value="1"/>
</dbReference>
<dbReference type="InterPro" id="IPR006963">
    <property type="entry name" value="Mopterin_OxRdtase_4Fe-4S_dom"/>
</dbReference>
<accession>A0A4S4G1J0</accession>
<dbReference type="Gene3D" id="3.40.228.10">
    <property type="entry name" value="Dimethylsulfoxide Reductase, domain 2"/>
    <property type="match status" value="2"/>
</dbReference>
<dbReference type="GO" id="GO:0016491">
    <property type="term" value="F:oxidoreductase activity"/>
    <property type="evidence" value="ECO:0007669"/>
    <property type="project" value="UniProtKB-KW"/>
</dbReference>
<gene>
    <name evidence="12" type="ORF">E5986_06260</name>
</gene>
<keyword evidence="7" id="KW-0560">Oxidoreductase</keyword>
<dbReference type="EMBL" id="SSTJ01000006">
    <property type="protein sequence ID" value="THG37359.1"/>
    <property type="molecule type" value="Genomic_DNA"/>
</dbReference>
<name>A0A4S4G1J0_9ACTN</name>
<evidence type="ECO:0000256" key="6">
    <source>
        <dbReference type="ARBA" id="ARBA00022729"/>
    </source>
</evidence>
<evidence type="ECO:0000256" key="2">
    <source>
        <dbReference type="ARBA" id="ARBA00004196"/>
    </source>
</evidence>
<evidence type="ECO:0000256" key="9">
    <source>
        <dbReference type="ARBA" id="ARBA00023014"/>
    </source>
</evidence>
<dbReference type="Pfam" id="PF01568">
    <property type="entry name" value="Molydop_binding"/>
    <property type="match status" value="1"/>
</dbReference>
<dbReference type="PANTHER" id="PTHR43598:SF5">
    <property type="entry name" value="DMSO REDUCTASE CHAIN A"/>
    <property type="match status" value="1"/>
</dbReference>
<comment type="similarity">
    <text evidence="3">Belongs to the prokaryotic molybdopterin-containing oxidoreductase family.</text>
</comment>
<dbReference type="InterPro" id="IPR006656">
    <property type="entry name" value="Mopterin_OxRdtase"/>
</dbReference>
<dbReference type="PANTHER" id="PTHR43598">
    <property type="entry name" value="TUNGSTEN-CONTAINING FORMYLMETHANOFURAN DEHYDROGENASE 2 SUBUNIT B"/>
    <property type="match status" value="1"/>
</dbReference>
<dbReference type="Proteomes" id="UP000308978">
    <property type="component" value="Unassembled WGS sequence"/>
</dbReference>
<dbReference type="CDD" id="cd02781">
    <property type="entry name" value="MopB_CT_Acetylene-hydratase"/>
    <property type="match status" value="1"/>
</dbReference>
<dbReference type="Gene3D" id="2.20.25.90">
    <property type="entry name" value="ADC-like domains"/>
    <property type="match status" value="1"/>
</dbReference>
<dbReference type="GO" id="GO:0051539">
    <property type="term" value="F:4 iron, 4 sulfur cluster binding"/>
    <property type="evidence" value="ECO:0007669"/>
    <property type="project" value="UniProtKB-KW"/>
</dbReference>
<keyword evidence="8" id="KW-0408">Iron</keyword>
<dbReference type="SUPFAM" id="SSF53706">
    <property type="entry name" value="Formate dehydrogenase/DMSO reductase, domains 1-3"/>
    <property type="match status" value="1"/>
</dbReference>
<evidence type="ECO:0000256" key="7">
    <source>
        <dbReference type="ARBA" id="ARBA00023002"/>
    </source>
</evidence>
<dbReference type="InterPro" id="IPR037949">
    <property type="entry name" value="MopB_CT_Acetylene-hydratase"/>
</dbReference>
<dbReference type="SMART" id="SM00926">
    <property type="entry name" value="Molybdop_Fe4S4"/>
    <property type="match status" value="1"/>
</dbReference>
<reference evidence="12 13" key="1">
    <citation type="submission" date="2019-04" db="EMBL/GenBank/DDBJ databases">
        <title>Microbes associate with the intestines of laboratory mice.</title>
        <authorList>
            <person name="Navarre W."/>
            <person name="Wong E."/>
            <person name="Huang K.C."/>
            <person name="Tropini C."/>
            <person name="Ng K."/>
            <person name="Yu B."/>
        </authorList>
    </citation>
    <scope>NUCLEOTIDE SEQUENCE [LARGE SCALE GENOMIC DNA]</scope>
    <source>
        <strain evidence="12 13">NM80_B27</strain>
    </source>
</reference>
<comment type="caution">
    <text evidence="12">The sequence shown here is derived from an EMBL/GenBank/DDBJ whole genome shotgun (WGS) entry which is preliminary data.</text>
</comment>
<keyword evidence="6 10" id="KW-0732">Signal</keyword>
<proteinExistence type="inferred from homology"/>
<evidence type="ECO:0000313" key="13">
    <source>
        <dbReference type="Proteomes" id="UP000308978"/>
    </source>
</evidence>
<evidence type="ECO:0000256" key="4">
    <source>
        <dbReference type="ARBA" id="ARBA00022485"/>
    </source>
</evidence>
<keyword evidence="4" id="KW-0004">4Fe-4S</keyword>
<evidence type="ECO:0000259" key="11">
    <source>
        <dbReference type="SMART" id="SM00926"/>
    </source>
</evidence>
<feature type="chain" id="PRO_5020887061" evidence="10">
    <location>
        <begin position="36"/>
        <end position="1039"/>
    </location>
</feature>
<dbReference type="SUPFAM" id="SSF50692">
    <property type="entry name" value="ADC-like"/>
    <property type="match status" value="1"/>
</dbReference>
<keyword evidence="5" id="KW-0479">Metal-binding</keyword>
<evidence type="ECO:0000256" key="1">
    <source>
        <dbReference type="ARBA" id="ARBA00001966"/>
    </source>
</evidence>
<organism evidence="12 13">
    <name type="scientific">Adlercreutzia caecimuris</name>
    <dbReference type="NCBI Taxonomy" id="671266"/>
    <lineage>
        <taxon>Bacteria</taxon>
        <taxon>Bacillati</taxon>
        <taxon>Actinomycetota</taxon>
        <taxon>Coriobacteriia</taxon>
        <taxon>Eggerthellales</taxon>
        <taxon>Eggerthellaceae</taxon>
        <taxon>Adlercreutzia</taxon>
    </lineage>
</organism>
<evidence type="ECO:0000256" key="5">
    <source>
        <dbReference type="ARBA" id="ARBA00022723"/>
    </source>
</evidence>
<dbReference type="InterPro" id="IPR006657">
    <property type="entry name" value="MoPterin_dinucl-bd_dom"/>
</dbReference>
<evidence type="ECO:0000256" key="10">
    <source>
        <dbReference type="SAM" id="SignalP"/>
    </source>
</evidence>